<keyword evidence="1" id="KW-0808">Transferase</keyword>
<dbReference type="InterPro" id="IPR019410">
    <property type="entry name" value="Methyltransf_16"/>
</dbReference>
<dbReference type="InterPro" id="IPR029063">
    <property type="entry name" value="SAM-dependent_MTases_sf"/>
</dbReference>
<organism evidence="1 2">
    <name type="scientific">Gymnopilus junonius</name>
    <name type="common">Spectacular rustgill mushroom</name>
    <name type="synonym">Gymnopilus spectabilis subsp. junonius</name>
    <dbReference type="NCBI Taxonomy" id="109634"/>
    <lineage>
        <taxon>Eukaryota</taxon>
        <taxon>Fungi</taxon>
        <taxon>Dikarya</taxon>
        <taxon>Basidiomycota</taxon>
        <taxon>Agaricomycotina</taxon>
        <taxon>Agaricomycetes</taxon>
        <taxon>Agaricomycetidae</taxon>
        <taxon>Agaricales</taxon>
        <taxon>Agaricineae</taxon>
        <taxon>Hymenogastraceae</taxon>
        <taxon>Gymnopilus</taxon>
    </lineage>
</organism>
<evidence type="ECO:0000313" key="1">
    <source>
        <dbReference type="EMBL" id="KAF8902055.1"/>
    </source>
</evidence>
<dbReference type="GO" id="GO:0005737">
    <property type="term" value="C:cytoplasm"/>
    <property type="evidence" value="ECO:0007669"/>
    <property type="project" value="TreeGrafter"/>
</dbReference>
<dbReference type="GO" id="GO:0032259">
    <property type="term" value="P:methylation"/>
    <property type="evidence" value="ECO:0007669"/>
    <property type="project" value="UniProtKB-KW"/>
</dbReference>
<keyword evidence="1" id="KW-0489">Methyltransferase</keyword>
<evidence type="ECO:0000313" key="2">
    <source>
        <dbReference type="Proteomes" id="UP000724874"/>
    </source>
</evidence>
<dbReference type="EMBL" id="JADNYJ010000038">
    <property type="protein sequence ID" value="KAF8902055.1"/>
    <property type="molecule type" value="Genomic_DNA"/>
</dbReference>
<proteinExistence type="predicted"/>
<gene>
    <name evidence="1" type="ORF">CPB84DRAFT_1815001</name>
</gene>
<dbReference type="PANTHER" id="PTHR14614:SF162">
    <property type="entry name" value="EXPRESSED PROTEIN"/>
    <property type="match status" value="1"/>
</dbReference>
<dbReference type="Gene3D" id="3.40.50.150">
    <property type="entry name" value="Vaccinia Virus protein VP39"/>
    <property type="match status" value="1"/>
</dbReference>
<dbReference type="PANTHER" id="PTHR14614">
    <property type="entry name" value="HEPATOCELLULAR CARCINOMA-ASSOCIATED ANTIGEN"/>
    <property type="match status" value="1"/>
</dbReference>
<dbReference type="GO" id="GO:0008757">
    <property type="term" value="F:S-adenosylmethionine-dependent methyltransferase activity"/>
    <property type="evidence" value="ECO:0007669"/>
    <property type="project" value="UniProtKB-ARBA"/>
</dbReference>
<dbReference type="OrthoDB" id="194386at2759"/>
<sequence length="256" mass="28807">MSAQPAHFTKHISLLSYPFLSSTFTLTQVNDGISNGTALWLGGQCLAMYLAQEQHKLRPQGSSRPPRAIELGSGIGLTALALSSLGWDLLATDLRHVISSVLEKNVKNNLSALPSGSGKIQIRELDWLVPPDKWFWDQSLPHLAEAQGLIRPPFDLIVSADTIYSTELLEPMLRTLHALSALSKSSTSRFPPILLCIERRDPELIDQLLENAKEKWQFSVERIPHKKVAKIVEKSAQWDKSEWDDVELWKLRLRTQ</sequence>
<dbReference type="SUPFAM" id="SSF53335">
    <property type="entry name" value="S-adenosyl-L-methionine-dependent methyltransferases"/>
    <property type="match status" value="1"/>
</dbReference>
<protein>
    <submittedName>
        <fullName evidence="1">Methyltransferase-domain-containing protein</fullName>
    </submittedName>
</protein>
<accession>A0A9P5NPE6</accession>
<dbReference type="Pfam" id="PF10294">
    <property type="entry name" value="Methyltransf_16"/>
    <property type="match status" value="1"/>
</dbReference>
<dbReference type="Proteomes" id="UP000724874">
    <property type="component" value="Unassembled WGS sequence"/>
</dbReference>
<dbReference type="AlphaFoldDB" id="A0A9P5NPE6"/>
<name>A0A9P5NPE6_GYMJU</name>
<reference evidence="1" key="1">
    <citation type="submission" date="2020-11" db="EMBL/GenBank/DDBJ databases">
        <authorList>
            <consortium name="DOE Joint Genome Institute"/>
            <person name="Ahrendt S."/>
            <person name="Riley R."/>
            <person name="Andreopoulos W."/>
            <person name="LaButti K."/>
            <person name="Pangilinan J."/>
            <person name="Ruiz-duenas F.J."/>
            <person name="Barrasa J.M."/>
            <person name="Sanchez-Garcia M."/>
            <person name="Camarero S."/>
            <person name="Miyauchi S."/>
            <person name="Serrano A."/>
            <person name="Linde D."/>
            <person name="Babiker R."/>
            <person name="Drula E."/>
            <person name="Ayuso-Fernandez I."/>
            <person name="Pacheco R."/>
            <person name="Padilla G."/>
            <person name="Ferreira P."/>
            <person name="Barriuso J."/>
            <person name="Kellner H."/>
            <person name="Castanera R."/>
            <person name="Alfaro M."/>
            <person name="Ramirez L."/>
            <person name="Pisabarro A.G."/>
            <person name="Kuo A."/>
            <person name="Tritt A."/>
            <person name="Lipzen A."/>
            <person name="He G."/>
            <person name="Yan M."/>
            <person name="Ng V."/>
            <person name="Cullen D."/>
            <person name="Martin F."/>
            <person name="Rosso M.-N."/>
            <person name="Henrissat B."/>
            <person name="Hibbett D."/>
            <person name="Martinez A.T."/>
            <person name="Grigoriev I.V."/>
        </authorList>
    </citation>
    <scope>NUCLEOTIDE SEQUENCE</scope>
    <source>
        <strain evidence="1">AH 44721</strain>
    </source>
</reference>
<dbReference type="GO" id="GO:0005634">
    <property type="term" value="C:nucleus"/>
    <property type="evidence" value="ECO:0007669"/>
    <property type="project" value="TreeGrafter"/>
</dbReference>
<comment type="caution">
    <text evidence="1">The sequence shown here is derived from an EMBL/GenBank/DDBJ whole genome shotgun (WGS) entry which is preliminary data.</text>
</comment>
<keyword evidence="2" id="KW-1185">Reference proteome</keyword>